<comment type="caution">
    <text evidence="3">The sequence shown here is derived from an EMBL/GenBank/DDBJ whole genome shotgun (WGS) entry which is preliminary data.</text>
</comment>
<dbReference type="InterPro" id="IPR029775">
    <property type="entry name" value="NPHP4"/>
</dbReference>
<proteinExistence type="predicted"/>
<keyword evidence="4" id="KW-1185">Reference proteome</keyword>
<evidence type="ECO:0000256" key="2">
    <source>
        <dbReference type="SAM" id="MobiDB-lite"/>
    </source>
</evidence>
<evidence type="ECO:0000256" key="1">
    <source>
        <dbReference type="SAM" id="Coils"/>
    </source>
</evidence>
<feature type="coiled-coil region" evidence="1">
    <location>
        <begin position="10"/>
        <end position="68"/>
    </location>
</feature>
<feature type="region of interest" description="Disordered" evidence="2">
    <location>
        <begin position="756"/>
        <end position="778"/>
    </location>
</feature>
<name>A0AA36JMJ1_9DINO</name>
<dbReference type="Proteomes" id="UP001178507">
    <property type="component" value="Unassembled WGS sequence"/>
</dbReference>
<organism evidence="3 4">
    <name type="scientific">Effrenium voratum</name>
    <dbReference type="NCBI Taxonomy" id="2562239"/>
    <lineage>
        <taxon>Eukaryota</taxon>
        <taxon>Sar</taxon>
        <taxon>Alveolata</taxon>
        <taxon>Dinophyceae</taxon>
        <taxon>Suessiales</taxon>
        <taxon>Symbiodiniaceae</taxon>
        <taxon>Effrenium</taxon>
    </lineage>
</organism>
<evidence type="ECO:0000313" key="3">
    <source>
        <dbReference type="EMBL" id="CAJ1408342.1"/>
    </source>
</evidence>
<feature type="region of interest" description="Disordered" evidence="2">
    <location>
        <begin position="1380"/>
        <end position="1408"/>
    </location>
</feature>
<reference evidence="3" key="1">
    <citation type="submission" date="2023-08" db="EMBL/GenBank/DDBJ databases">
        <authorList>
            <person name="Chen Y."/>
            <person name="Shah S."/>
            <person name="Dougan E. K."/>
            <person name="Thang M."/>
            <person name="Chan C."/>
        </authorList>
    </citation>
    <scope>NUCLEOTIDE SEQUENCE</scope>
</reference>
<feature type="region of interest" description="Disordered" evidence="2">
    <location>
        <begin position="913"/>
        <end position="948"/>
    </location>
</feature>
<feature type="compositionally biased region" description="Low complexity" evidence="2">
    <location>
        <begin position="1391"/>
        <end position="1402"/>
    </location>
</feature>
<keyword evidence="1" id="KW-0175">Coiled coil</keyword>
<protein>
    <submittedName>
        <fullName evidence="3">Uncharacterized protein</fullName>
    </submittedName>
</protein>
<dbReference type="GO" id="GO:0090090">
    <property type="term" value="P:negative regulation of canonical Wnt signaling pathway"/>
    <property type="evidence" value="ECO:0007669"/>
    <property type="project" value="InterPro"/>
</dbReference>
<gene>
    <name evidence="3" type="ORF">EVOR1521_LOCUS29780</name>
</gene>
<dbReference type="GO" id="GO:0005856">
    <property type="term" value="C:cytoskeleton"/>
    <property type="evidence" value="ECO:0007669"/>
    <property type="project" value="InterPro"/>
</dbReference>
<dbReference type="PANTHER" id="PTHR31043">
    <property type="entry name" value="NEPHROCYSTIN-4"/>
    <property type="match status" value="1"/>
</dbReference>
<feature type="non-terminal residue" evidence="3">
    <location>
        <position position="1408"/>
    </location>
</feature>
<feature type="compositionally biased region" description="Basic and acidic residues" evidence="2">
    <location>
        <begin position="598"/>
        <end position="718"/>
    </location>
</feature>
<feature type="region of interest" description="Disordered" evidence="2">
    <location>
        <begin position="813"/>
        <end position="891"/>
    </location>
</feature>
<feature type="region of interest" description="Disordered" evidence="2">
    <location>
        <begin position="582"/>
        <end position="718"/>
    </location>
</feature>
<accession>A0AA36JMJ1</accession>
<dbReference type="EMBL" id="CAUJNA010003714">
    <property type="protein sequence ID" value="CAJ1408342.1"/>
    <property type="molecule type" value="Genomic_DNA"/>
</dbReference>
<feature type="coiled-coil region" evidence="1">
    <location>
        <begin position="179"/>
        <end position="213"/>
    </location>
</feature>
<sequence length="1408" mass="162684">EEQKRAAEFEDQLLEERKRCARRLENFSAELLEEKAKNLELRKPRPLELQHQAQEAKLLAELNEAKRQTRAYERGWKQAMLDAKDLESLLTKERQQRQLFSDFVEDLEKRCWMVQKDLRLQNLPEVLATERQQRVQVTQRAVDFEDRCEKLQKSIDDLSIYTEKLSIESANGTVALRRANELEDQYDQLCSYAESLEQELRRSKRTMMMLDDSCAGLEQKLADQTTNAVEVLAGRLKVKLRYAGLRCFFAWHQWLILEKAQKWREAEAARILEESEAHALRLQGRALSAFRISKHRAIGLENVGEVLFHYRMKIMQVHLFMSWRLHCKAETFSKAWYKHKTEIQEGRQQAIRQALEEAEAVTLEETMPAIPTVSDIQPDAGEEEPGAQIAALHAVQEAAAQDAHARALRRADEEAELRGKQAQGAADRLRLAQLEAREWLAAVEAAKLQLHSAQTAGGGKSPEDLAQAVEEAAEYLREVEAAKARADEEVEQLKKAAEAADLQARTAKNALEQARQAAASLRAKAEARATEAAKVAARAKAAADAERRAQQRSQAEAKRKEAEAAAAKVAAAKAAAKAAEAEGAAAGSQQVETEEAQDIDKRRQEDEEARQAEEKRLRLEKEAQQVERRRLEEEEAKRAEEESRARRKEEEARRAEEKQRRRLEEEARRAEEELRRRLEEEARQAEQKRREKEMDMELEEERHRKREEELERDRQKAEELADRMQAEMRKELLNMCVEMWQEVVRAAAAARQREEAKRKHEEEVKRMKEEAVAKAERVADSVAEKMYRQLCEELLKEIFDEWHQEFKKAAARRKEELAKKQYEEEKQRLHAAREAEALKAREAQEAHEAQMRKMQEEASERERQHAEAERQALELQRQREVEQEAMQRAEELRRAEALERERELERKLALEREAERQRELQRAEHEAEARRQREVRDPEALTDLQLRREREAREALEVQQREEREALQRQRDELERQRQAVEREAAEALRREREEVQRQRDAAERAEREALQRQQQLASVEREALVEQIKVARQQQTFEMELLREQVARAEDDRRTQQVELQRLKEEVTKGSVYQEILQQIKLTPATMVTQPPESPVAVHEHEPSRRRYEVYEASATQTADVTTRSISVEAVPELPARPARPSARAMELGQAQADMLERMLLKAVLRTWQAAVDGLRPSESRVREVPWQTPEELFLPPPRSQNWALSAAMAARGLEKWSEETETEVGPLNDMDLYEASARAHATFATWAVSSSKRHMRAAFGQPPEQSPEDQAAEEAVQRASQWISQDVNQELEQIAMQPLSSWPPPLLPPKPILPGDFGWEDRVQRVAQPRRRLFGEPAENEEVEDVFDVQSDGLFTSFRPAPREGTESSTSEFLARAEIGLGLAPSETQPPAASPQRPQPGHLAFR</sequence>
<dbReference type="GO" id="GO:0097730">
    <property type="term" value="C:non-motile cilium"/>
    <property type="evidence" value="ECO:0007669"/>
    <property type="project" value="InterPro"/>
</dbReference>
<dbReference type="PANTHER" id="PTHR31043:SF3">
    <property type="entry name" value="NEPHROCYSTIN-4"/>
    <property type="match status" value="1"/>
</dbReference>
<evidence type="ECO:0000313" key="4">
    <source>
        <dbReference type="Proteomes" id="UP001178507"/>
    </source>
</evidence>